<evidence type="ECO:0000259" key="13">
    <source>
        <dbReference type="Pfam" id="PF00275"/>
    </source>
</evidence>
<evidence type="ECO:0000256" key="12">
    <source>
        <dbReference type="HAMAP-Rule" id="MF_00111"/>
    </source>
</evidence>
<comment type="subcellular location">
    <subcellularLocation>
        <location evidence="1 12">Cytoplasm</location>
    </subcellularLocation>
</comment>
<comment type="catalytic activity">
    <reaction evidence="11 12">
        <text>phosphoenolpyruvate + UDP-N-acetyl-alpha-D-glucosamine = UDP-N-acetyl-3-O-(1-carboxyvinyl)-alpha-D-glucosamine + phosphate</text>
        <dbReference type="Rhea" id="RHEA:18681"/>
        <dbReference type="ChEBI" id="CHEBI:43474"/>
        <dbReference type="ChEBI" id="CHEBI:57705"/>
        <dbReference type="ChEBI" id="CHEBI:58702"/>
        <dbReference type="ChEBI" id="CHEBI:68483"/>
        <dbReference type="EC" id="2.5.1.7"/>
    </reaction>
</comment>
<keyword evidence="6 12" id="KW-0133">Cell shape</keyword>
<dbReference type="GO" id="GO:0071555">
    <property type="term" value="P:cell wall organization"/>
    <property type="evidence" value="ECO:0007669"/>
    <property type="project" value="UniProtKB-KW"/>
</dbReference>
<dbReference type="InterPro" id="IPR036968">
    <property type="entry name" value="Enolpyruvate_Tfrase_sf"/>
</dbReference>
<keyword evidence="9 12" id="KW-0961">Cell wall biogenesis/degradation</keyword>
<proteinExistence type="inferred from homology"/>
<dbReference type="AlphaFoldDB" id="B0VFZ8"/>
<evidence type="ECO:0000256" key="1">
    <source>
        <dbReference type="ARBA" id="ARBA00004496"/>
    </source>
</evidence>
<dbReference type="CDD" id="cd01555">
    <property type="entry name" value="UdpNAET"/>
    <property type="match status" value="1"/>
</dbReference>
<dbReference type="SUPFAM" id="SSF55205">
    <property type="entry name" value="EPT/RTPC-like"/>
    <property type="match status" value="1"/>
</dbReference>
<evidence type="ECO:0000256" key="5">
    <source>
        <dbReference type="ARBA" id="ARBA00022679"/>
    </source>
</evidence>
<comment type="pathway">
    <text evidence="2 12">Cell wall biogenesis; peptidoglycan biosynthesis.</text>
</comment>
<feature type="domain" description="Enolpyruvate transferase" evidence="13">
    <location>
        <begin position="7"/>
        <end position="405"/>
    </location>
</feature>
<keyword evidence="3 12" id="KW-0963">Cytoplasm</keyword>
<evidence type="ECO:0000256" key="2">
    <source>
        <dbReference type="ARBA" id="ARBA00004752"/>
    </source>
</evidence>
<feature type="active site" description="Proton donor" evidence="12">
    <location>
        <position position="116"/>
    </location>
</feature>
<accession>B0VFZ8</accession>
<dbReference type="GO" id="GO:0009252">
    <property type="term" value="P:peptidoglycan biosynthetic process"/>
    <property type="evidence" value="ECO:0007669"/>
    <property type="project" value="UniProtKB-UniRule"/>
</dbReference>
<gene>
    <name evidence="12 14" type="primary">murA</name>
    <name evidence="14" type="ordered locus">CLOAM1615</name>
</gene>
<dbReference type="Pfam" id="PF00275">
    <property type="entry name" value="EPSP_synthase"/>
    <property type="match status" value="1"/>
</dbReference>
<evidence type="ECO:0000256" key="4">
    <source>
        <dbReference type="ARBA" id="ARBA00022618"/>
    </source>
</evidence>
<dbReference type="RefSeq" id="WP_015425311.1">
    <property type="nucleotide sequence ID" value="NC_020449.1"/>
</dbReference>
<feature type="binding site" evidence="12">
    <location>
        <begin position="121"/>
        <end position="125"/>
    </location>
    <ligand>
        <name>UDP-N-acetyl-alpha-D-glucosamine</name>
        <dbReference type="ChEBI" id="CHEBI:57705"/>
    </ligand>
</feature>
<keyword evidence="5 12" id="KW-0808">Transferase</keyword>
<evidence type="ECO:0000256" key="8">
    <source>
        <dbReference type="ARBA" id="ARBA00023306"/>
    </source>
</evidence>
<evidence type="ECO:0000256" key="7">
    <source>
        <dbReference type="ARBA" id="ARBA00022984"/>
    </source>
</evidence>
<keyword evidence="12" id="KW-0670">Pyruvate</keyword>
<dbReference type="FunFam" id="3.65.10.10:FF:000001">
    <property type="entry name" value="UDP-N-acetylglucosamine 1-carboxyvinyltransferase"/>
    <property type="match status" value="1"/>
</dbReference>
<dbReference type="GO" id="GO:0019277">
    <property type="term" value="P:UDP-N-acetylgalactosamine biosynthetic process"/>
    <property type="evidence" value="ECO:0007669"/>
    <property type="project" value="InterPro"/>
</dbReference>
<dbReference type="HOGENOM" id="CLU_027387_0_0_0"/>
<evidence type="ECO:0000256" key="10">
    <source>
        <dbReference type="ARBA" id="ARBA00038367"/>
    </source>
</evidence>
<evidence type="ECO:0000256" key="9">
    <source>
        <dbReference type="ARBA" id="ARBA00023316"/>
    </source>
</evidence>
<reference evidence="14 15" key="1">
    <citation type="journal article" date="2008" name="J. Bacteriol.">
        <title>'Candidatus Cloacamonas acidaminovorans': genome sequence reconstruction provides a first glimpse of a new bacterial division.</title>
        <authorList>
            <person name="Pelletier E."/>
            <person name="Kreimeyer A."/>
            <person name="Bocs S."/>
            <person name="Rouy Z."/>
            <person name="Gyapay G."/>
            <person name="Chouari R."/>
            <person name="Riviere D."/>
            <person name="Ganesan A."/>
            <person name="Daegelen P."/>
            <person name="Sghir A."/>
            <person name="Cohen G.N."/>
            <person name="Medigue C."/>
            <person name="Weissenbach J."/>
            <person name="Le Paslier D."/>
        </authorList>
    </citation>
    <scope>NUCLEOTIDE SEQUENCE [LARGE SCALE GENOMIC DNA]</scope>
    <source>
        <strain evidence="15">Evry</strain>
    </source>
</reference>
<dbReference type="PANTHER" id="PTHR43783">
    <property type="entry name" value="UDP-N-ACETYLGLUCOSAMINE 1-CARBOXYVINYLTRANSFERASE"/>
    <property type="match status" value="1"/>
</dbReference>
<evidence type="ECO:0000256" key="11">
    <source>
        <dbReference type="ARBA" id="ARBA00047527"/>
    </source>
</evidence>
<dbReference type="GO" id="GO:0008760">
    <property type="term" value="F:UDP-N-acetylglucosamine 1-carboxyvinyltransferase activity"/>
    <property type="evidence" value="ECO:0007669"/>
    <property type="project" value="UniProtKB-UniRule"/>
</dbReference>
<evidence type="ECO:0000256" key="6">
    <source>
        <dbReference type="ARBA" id="ARBA00022960"/>
    </source>
</evidence>
<dbReference type="GO" id="GO:0005737">
    <property type="term" value="C:cytoplasm"/>
    <property type="evidence" value="ECO:0007669"/>
    <property type="project" value="UniProtKB-SubCell"/>
</dbReference>
<feature type="binding site" evidence="12">
    <location>
        <position position="304"/>
    </location>
    <ligand>
        <name>UDP-N-acetyl-alpha-D-glucosamine</name>
        <dbReference type="ChEBI" id="CHEBI:57705"/>
    </ligand>
</feature>
<feature type="binding site" evidence="12">
    <location>
        <position position="92"/>
    </location>
    <ligand>
        <name>UDP-N-acetyl-alpha-D-glucosamine</name>
        <dbReference type="ChEBI" id="CHEBI:57705"/>
    </ligand>
</feature>
<dbReference type="PANTHER" id="PTHR43783:SF1">
    <property type="entry name" value="UDP-N-ACETYLGLUCOSAMINE 1-CARBOXYVINYLTRANSFERASE"/>
    <property type="match status" value="1"/>
</dbReference>
<dbReference type="InterPro" id="IPR001986">
    <property type="entry name" value="Enolpyruvate_Tfrase_dom"/>
</dbReference>
<name>B0VFZ8_CLOAI</name>
<evidence type="ECO:0000313" key="14">
    <source>
        <dbReference type="EMBL" id="CAO81453.1"/>
    </source>
</evidence>
<sequence length="417" mass="45191">MERFIIEGNRNLNGTIYVSGAKNAVLPAMSACLLTKGKSVLHNVPDLIDIKTMSHLLRIIGARVDYEDGSMSIDSRDVCFPEAPYELVSKMRASIYVLGPLLARLKEARVSFPGGCAIGTRPIDLHLKAMETLGAEISVDYGYINAKAKELKGADIYFTKSSVGATINALMVAVLAKGKTRIFNAAMEPEVDSTIDLLNKMGAKINGKGTTTLEIEGVEELIPVEMNMIPDRIEAGTFLIAGALSKTPVTVANCESAHLTAVLEKLRESGCELEIEDKAITVIPPFSIKPVNLITLPYPGFPTDLQAQFTVLMSLADGVSFIEDTIFPERYMHIAELNRLQANIKIERNIAAVKGVKELSGAEVMATDLRASAALVLAGMVAKGTTIVSRIYHIDRGYEHIETKLNAIGAKITREEV</sequence>
<dbReference type="InterPro" id="IPR013792">
    <property type="entry name" value="RNA3'P_cycl/enolpyr_Trfase_a/b"/>
</dbReference>
<keyword evidence="15" id="KW-1185">Reference proteome</keyword>
<feature type="modified residue" description="2-(S-cysteinyl)pyruvic acid O-phosphothioketal" evidence="12">
    <location>
        <position position="116"/>
    </location>
</feature>
<dbReference type="GO" id="GO:0051301">
    <property type="term" value="P:cell division"/>
    <property type="evidence" value="ECO:0007669"/>
    <property type="project" value="UniProtKB-KW"/>
</dbReference>
<dbReference type="InterPro" id="IPR005750">
    <property type="entry name" value="UDP_GlcNAc_COvinyl_MurA"/>
</dbReference>
<dbReference type="Gene3D" id="3.65.10.10">
    <property type="entry name" value="Enolpyruvate transferase domain"/>
    <property type="match status" value="2"/>
</dbReference>
<protein>
    <recommendedName>
        <fullName evidence="12">UDP-N-acetylglucosamine 1-carboxyvinyltransferase</fullName>
        <ecNumber evidence="12">2.5.1.7</ecNumber>
    </recommendedName>
    <alternativeName>
        <fullName evidence="12">Enoylpyruvate transferase</fullName>
    </alternativeName>
    <alternativeName>
        <fullName evidence="12">UDP-N-acetylglucosamine enolpyruvyl transferase</fullName>
        <shortName evidence="12">EPT</shortName>
    </alternativeName>
</protein>
<comment type="similarity">
    <text evidence="10 12">Belongs to the EPSP synthase family. MurA subfamily.</text>
</comment>
<organism evidence="14 15">
    <name type="scientific">Cloacimonas acidaminovorans (strain Evry)</name>
    <dbReference type="NCBI Taxonomy" id="459349"/>
    <lineage>
        <taxon>Bacteria</taxon>
        <taxon>Pseudomonadati</taxon>
        <taxon>Candidatus Cloacimonadota</taxon>
        <taxon>Candidatus Cloacimonadia</taxon>
        <taxon>Candidatus Cloacimonadales</taxon>
        <taxon>Candidatus Cloacimonadaceae</taxon>
        <taxon>Candidatus Cloacimonas</taxon>
    </lineage>
</organism>
<dbReference type="eggNOG" id="COG0766">
    <property type="taxonomic scope" value="Bacteria"/>
</dbReference>
<keyword evidence="4 12" id="KW-0132">Cell division</keyword>
<dbReference type="EC" id="2.5.1.7" evidence="12"/>
<evidence type="ECO:0000256" key="3">
    <source>
        <dbReference type="ARBA" id="ARBA00022490"/>
    </source>
</evidence>
<keyword evidence="7 12" id="KW-0573">Peptidoglycan synthesis</keyword>
<dbReference type="NCBIfam" id="TIGR01072">
    <property type="entry name" value="murA"/>
    <property type="match status" value="1"/>
</dbReference>
<dbReference type="UniPathway" id="UPA00219"/>
<feature type="binding site" evidence="12">
    <location>
        <position position="326"/>
    </location>
    <ligand>
        <name>UDP-N-acetyl-alpha-D-glucosamine</name>
        <dbReference type="ChEBI" id="CHEBI:57705"/>
    </ligand>
</feature>
<dbReference type="NCBIfam" id="NF006873">
    <property type="entry name" value="PRK09369.1"/>
    <property type="match status" value="1"/>
</dbReference>
<dbReference type="InterPro" id="IPR050068">
    <property type="entry name" value="MurA_subfamily"/>
</dbReference>
<dbReference type="KEGG" id="caci:CLOAM1615"/>
<dbReference type="GO" id="GO:0008360">
    <property type="term" value="P:regulation of cell shape"/>
    <property type="evidence" value="ECO:0007669"/>
    <property type="project" value="UniProtKB-KW"/>
</dbReference>
<dbReference type="HAMAP" id="MF_00111">
    <property type="entry name" value="MurA"/>
    <property type="match status" value="1"/>
</dbReference>
<comment type="function">
    <text evidence="12">Cell wall formation. Adds enolpyruvyl to UDP-N-acetylglucosamine.</text>
</comment>
<dbReference type="STRING" id="459349.CLOAM1615"/>
<keyword evidence="8 12" id="KW-0131">Cell cycle</keyword>
<dbReference type="OrthoDB" id="9803760at2"/>
<dbReference type="Proteomes" id="UP000002019">
    <property type="component" value="Chromosome"/>
</dbReference>
<dbReference type="EMBL" id="CU466930">
    <property type="protein sequence ID" value="CAO81453.1"/>
    <property type="molecule type" value="Genomic_DNA"/>
</dbReference>
<evidence type="ECO:0000313" key="15">
    <source>
        <dbReference type="Proteomes" id="UP000002019"/>
    </source>
</evidence>
<comment type="caution">
    <text evidence="12">Lacks conserved residue(s) required for the propagation of feature annotation.</text>
</comment>
<feature type="binding site" evidence="12">
    <location>
        <begin position="22"/>
        <end position="23"/>
    </location>
    <ligand>
        <name>phosphoenolpyruvate</name>
        <dbReference type="ChEBI" id="CHEBI:58702"/>
    </ligand>
</feature>